<dbReference type="InterPro" id="IPR050287">
    <property type="entry name" value="MTA/SAH_deaminase"/>
</dbReference>
<dbReference type="Gene3D" id="2.30.40.10">
    <property type="entry name" value="Urease, subunit C, domain 1"/>
    <property type="match status" value="1"/>
</dbReference>
<comment type="caution">
    <text evidence="4">The sequence shown here is derived from an EMBL/GenBank/DDBJ whole genome shotgun (WGS) entry which is preliminary data.</text>
</comment>
<dbReference type="NCBIfam" id="NF006056">
    <property type="entry name" value="PRK08204.1"/>
    <property type="match status" value="1"/>
</dbReference>
<sequence>MTTKTQQRILFKGATVLTMDRKLGDFTRGDVLVEGDKIAAVGVDLQVGEAQVIEASDAIVLPGFVDAHRHAWQGTLRRLMPNVDTLGDYIDATHFTLGKFYRPEDMYIGNLLTALSCLDSGTTTIVDASHNARSPEHTDACIDALQEAGLRALHMPGRPLAGSWAEHWPHDLERLKAERFASDDQLLTLGIFCQPDPTIWALASRVGLRTLSEFLDPMAPMLDQMAGLLNPSNIFNHCTSLPDSAWQVFADAGVSITVDPRSDAQYALAGGVFAYQAAIDHGLRPGIGTDLETAYGGDMFSEMRVAFSLQRAIAQSRRYQNDASAPSPVTVRSILEAATIDGARCAGLDHRIGSLTPGKQADLILIRTDNISLFPSNNAFGTVVHAADRSHVDAVMVAGLFRKFEGKLVDVDQGKVRRAAEASLSHLFEAAGYNPDVLEEKFPQLAGEKPQAWTGK</sequence>
<dbReference type="InterPro" id="IPR011059">
    <property type="entry name" value="Metal-dep_hydrolase_composite"/>
</dbReference>
<dbReference type="Pfam" id="PF01979">
    <property type="entry name" value="Amidohydro_1"/>
    <property type="match status" value="2"/>
</dbReference>
<reference evidence="4 5" key="1">
    <citation type="submission" date="2017-03" db="EMBL/GenBank/DDBJ databases">
        <title>Genome analysis of strain PAMC 26577.</title>
        <authorList>
            <person name="Oh H.-M."/>
            <person name="Yang J.-A."/>
        </authorList>
    </citation>
    <scope>NUCLEOTIDE SEQUENCE [LARGE SCALE GENOMIC DNA]</scope>
    <source>
        <strain evidence="4 5">PAMC 26577</strain>
    </source>
</reference>
<dbReference type="PANTHER" id="PTHR43794:SF11">
    <property type="entry name" value="AMIDOHYDROLASE-RELATED DOMAIN-CONTAINING PROTEIN"/>
    <property type="match status" value="1"/>
</dbReference>
<feature type="domain" description="Amidohydrolase-related" evidence="3">
    <location>
        <begin position="59"/>
        <end position="153"/>
    </location>
</feature>
<dbReference type="Proteomes" id="UP000195221">
    <property type="component" value="Unassembled WGS sequence"/>
</dbReference>
<evidence type="ECO:0000259" key="3">
    <source>
        <dbReference type="Pfam" id="PF01979"/>
    </source>
</evidence>
<comment type="similarity">
    <text evidence="1">Belongs to the metallo-dependent hydrolases superfamily. ATZ/TRZ family.</text>
</comment>
<keyword evidence="2" id="KW-0378">Hydrolase</keyword>
<dbReference type="SUPFAM" id="SSF51338">
    <property type="entry name" value="Composite domain of metallo-dependent hydrolases"/>
    <property type="match status" value="1"/>
</dbReference>
<dbReference type="InterPro" id="IPR006680">
    <property type="entry name" value="Amidohydro-rel"/>
</dbReference>
<accession>A0A242M3N6</accession>
<proteinExistence type="inferred from homology"/>
<name>A0A242M3N6_CABSO</name>
<evidence type="ECO:0000313" key="5">
    <source>
        <dbReference type="Proteomes" id="UP000195221"/>
    </source>
</evidence>
<evidence type="ECO:0000313" key="4">
    <source>
        <dbReference type="EMBL" id="OTP65597.1"/>
    </source>
</evidence>
<organism evidence="4 5">
    <name type="scientific">Caballeronia sordidicola</name>
    <name type="common">Burkholderia sordidicola</name>
    <dbReference type="NCBI Taxonomy" id="196367"/>
    <lineage>
        <taxon>Bacteria</taxon>
        <taxon>Pseudomonadati</taxon>
        <taxon>Pseudomonadota</taxon>
        <taxon>Betaproteobacteria</taxon>
        <taxon>Burkholderiales</taxon>
        <taxon>Burkholderiaceae</taxon>
        <taxon>Caballeronia</taxon>
    </lineage>
</organism>
<dbReference type="Gene3D" id="3.20.20.140">
    <property type="entry name" value="Metal-dependent hydrolases"/>
    <property type="match status" value="1"/>
</dbReference>
<dbReference type="SUPFAM" id="SSF51556">
    <property type="entry name" value="Metallo-dependent hydrolases"/>
    <property type="match status" value="1"/>
</dbReference>
<dbReference type="EMBL" id="NBTZ01000178">
    <property type="protein sequence ID" value="OTP65597.1"/>
    <property type="molecule type" value="Genomic_DNA"/>
</dbReference>
<evidence type="ECO:0000256" key="1">
    <source>
        <dbReference type="ARBA" id="ARBA00006745"/>
    </source>
</evidence>
<dbReference type="InterPro" id="IPR032466">
    <property type="entry name" value="Metal_Hydrolase"/>
</dbReference>
<dbReference type="PANTHER" id="PTHR43794">
    <property type="entry name" value="AMINOHYDROLASE SSNA-RELATED"/>
    <property type="match status" value="1"/>
</dbReference>
<gene>
    <name evidence="4" type="ORF">PAMC26577_39145</name>
</gene>
<dbReference type="AlphaFoldDB" id="A0A242M3N6"/>
<dbReference type="RefSeq" id="WP_086386808.1">
    <property type="nucleotide sequence ID" value="NZ_NBTZ01000178.1"/>
</dbReference>
<dbReference type="GO" id="GO:0016810">
    <property type="term" value="F:hydrolase activity, acting on carbon-nitrogen (but not peptide) bonds"/>
    <property type="evidence" value="ECO:0007669"/>
    <property type="project" value="InterPro"/>
</dbReference>
<protein>
    <recommendedName>
        <fullName evidence="3">Amidohydrolase-related domain-containing protein</fullName>
    </recommendedName>
</protein>
<evidence type="ECO:0000256" key="2">
    <source>
        <dbReference type="ARBA" id="ARBA00022801"/>
    </source>
</evidence>
<feature type="domain" description="Amidohydrolase-related" evidence="3">
    <location>
        <begin position="226"/>
        <end position="399"/>
    </location>
</feature>